<organism evidence="3 4">
    <name type="scientific">Actinomadura vinacea</name>
    <dbReference type="NCBI Taxonomy" id="115336"/>
    <lineage>
        <taxon>Bacteria</taxon>
        <taxon>Bacillati</taxon>
        <taxon>Actinomycetota</taxon>
        <taxon>Actinomycetes</taxon>
        <taxon>Streptosporangiales</taxon>
        <taxon>Thermomonosporaceae</taxon>
        <taxon>Actinomadura</taxon>
    </lineage>
</organism>
<accession>A0ABP5VJS3</accession>
<keyword evidence="1" id="KW-0732">Signal</keyword>
<dbReference type="InterPro" id="IPR025326">
    <property type="entry name" value="DUF4232"/>
</dbReference>
<feature type="domain" description="DUF4232" evidence="2">
    <location>
        <begin position="43"/>
        <end position="176"/>
    </location>
</feature>
<proteinExistence type="predicted"/>
<evidence type="ECO:0000313" key="3">
    <source>
        <dbReference type="EMBL" id="GAA2405123.1"/>
    </source>
</evidence>
<sequence length="179" mass="18345">MQPSGRIRRGVSWTVGAGAVAAAALFAGQAGALADQPAGTSICASSQLEATAVSTEAGAGHRYGQVKLRNTSDNSCTLNGYVGLQLRDSNGRPLPTRVEHKQGTTPRPVELEPFETVAAELEWGVVPTGDEQGGQCQSAPASVDVGIPGHSRPQTVGSKWDLGPVCDQGTITVSPLAVS</sequence>
<feature type="signal peptide" evidence="1">
    <location>
        <begin position="1"/>
        <end position="32"/>
    </location>
</feature>
<keyword evidence="4" id="KW-1185">Reference proteome</keyword>
<reference evidence="4" key="1">
    <citation type="journal article" date="2019" name="Int. J. Syst. Evol. Microbiol.">
        <title>The Global Catalogue of Microorganisms (GCM) 10K type strain sequencing project: providing services to taxonomists for standard genome sequencing and annotation.</title>
        <authorList>
            <consortium name="The Broad Institute Genomics Platform"/>
            <consortium name="The Broad Institute Genome Sequencing Center for Infectious Disease"/>
            <person name="Wu L."/>
            <person name="Ma J."/>
        </authorList>
    </citation>
    <scope>NUCLEOTIDE SEQUENCE [LARGE SCALE GENOMIC DNA]</scope>
    <source>
        <strain evidence="4">JCM 3325</strain>
    </source>
</reference>
<dbReference type="Pfam" id="PF14016">
    <property type="entry name" value="DUF4232"/>
    <property type="match status" value="1"/>
</dbReference>
<dbReference type="RefSeq" id="WP_344587387.1">
    <property type="nucleotide sequence ID" value="NZ_BAAARW010000003.1"/>
</dbReference>
<comment type="caution">
    <text evidence="3">The sequence shown here is derived from an EMBL/GenBank/DDBJ whole genome shotgun (WGS) entry which is preliminary data.</text>
</comment>
<dbReference type="Proteomes" id="UP001501231">
    <property type="component" value="Unassembled WGS sequence"/>
</dbReference>
<name>A0ABP5VJS3_9ACTN</name>
<evidence type="ECO:0000256" key="1">
    <source>
        <dbReference type="SAM" id="SignalP"/>
    </source>
</evidence>
<evidence type="ECO:0000313" key="4">
    <source>
        <dbReference type="Proteomes" id="UP001501231"/>
    </source>
</evidence>
<gene>
    <name evidence="3" type="ORF">GCM10010191_11120</name>
</gene>
<feature type="chain" id="PRO_5045871635" description="DUF4232 domain-containing protein" evidence="1">
    <location>
        <begin position="33"/>
        <end position="179"/>
    </location>
</feature>
<dbReference type="EMBL" id="BAAARW010000003">
    <property type="protein sequence ID" value="GAA2405123.1"/>
    <property type="molecule type" value="Genomic_DNA"/>
</dbReference>
<evidence type="ECO:0000259" key="2">
    <source>
        <dbReference type="Pfam" id="PF14016"/>
    </source>
</evidence>
<protein>
    <recommendedName>
        <fullName evidence="2">DUF4232 domain-containing protein</fullName>
    </recommendedName>
</protein>